<gene>
    <name evidence="9" type="ORF">ATO3_13255</name>
</gene>
<evidence type="ECO:0000313" key="10">
    <source>
        <dbReference type="Proteomes" id="UP000215377"/>
    </source>
</evidence>
<reference evidence="9 10" key="1">
    <citation type="submission" date="2013-04" db="EMBL/GenBank/DDBJ databases">
        <title>Oceanicola sp. 22II1-22F33 Genome Sequencing.</title>
        <authorList>
            <person name="Lai Q."/>
            <person name="Li G."/>
            <person name="Shao Z."/>
        </authorList>
    </citation>
    <scope>NUCLEOTIDE SEQUENCE [LARGE SCALE GENOMIC DNA]</scope>
    <source>
        <strain evidence="9 10">22II1-22F33</strain>
    </source>
</reference>
<keyword evidence="3 7" id="KW-0732">Signal</keyword>
<feature type="chain" id="PRO_5013279626" evidence="7">
    <location>
        <begin position="29"/>
        <end position="229"/>
    </location>
</feature>
<dbReference type="OrthoDB" id="8478320at2"/>
<keyword evidence="6" id="KW-0676">Redox-active center</keyword>
<dbReference type="PANTHER" id="PTHR13887:SF14">
    <property type="entry name" value="DISULFIDE BOND FORMATION PROTEIN D"/>
    <property type="match status" value="1"/>
</dbReference>
<comment type="caution">
    <text evidence="9">The sequence shown here is derived from an EMBL/GenBank/DDBJ whole genome shotgun (WGS) entry which is preliminary data.</text>
</comment>
<dbReference type="PROSITE" id="PS51352">
    <property type="entry name" value="THIOREDOXIN_2"/>
    <property type="match status" value="1"/>
</dbReference>
<keyword evidence="5" id="KW-1015">Disulfide bond</keyword>
<dbReference type="AlphaFoldDB" id="A0A225NN55"/>
<sequence length="229" mass="24799">MTRTFLPAGAAALLLAGAYAFLSQPAPTAPGQAQLLPGAAMAQDADAAEAEVDTSTIVEMTMGAEDAPITMIEYASYTCPHCAAFHAGPFKQIKENYIDTGKVRFIYREVYFDRYGLWASMIARCAGEDRFFGMNDLIYSSQDEWTRAGDPQAIVAELKKMGKMAGLDDAALDACLQDGEKARTLVAWFQENAEADDVTGTPSFVIDGEKVSNQPYADFAALFDEKLGE</sequence>
<evidence type="ECO:0000256" key="5">
    <source>
        <dbReference type="ARBA" id="ARBA00023157"/>
    </source>
</evidence>
<dbReference type="SUPFAM" id="SSF52833">
    <property type="entry name" value="Thioredoxin-like"/>
    <property type="match status" value="1"/>
</dbReference>
<dbReference type="InterPro" id="IPR036249">
    <property type="entry name" value="Thioredoxin-like_sf"/>
</dbReference>
<proteinExistence type="inferred from homology"/>
<keyword evidence="10" id="KW-1185">Reference proteome</keyword>
<dbReference type="EMBL" id="AQQR01000004">
    <property type="protein sequence ID" value="OWU73609.1"/>
    <property type="molecule type" value="Genomic_DNA"/>
</dbReference>
<accession>A0A225NN55</accession>
<comment type="function">
    <text evidence="1">May be required for disulfide bond formation in some proteins.</text>
</comment>
<keyword evidence="4" id="KW-0560">Oxidoreductase</keyword>
<protein>
    <submittedName>
        <fullName evidence="9">Thiol-disulfide oxidoreductase</fullName>
    </submittedName>
</protein>
<dbReference type="Pfam" id="PF13462">
    <property type="entry name" value="Thioredoxin_4"/>
    <property type="match status" value="1"/>
</dbReference>
<dbReference type="Proteomes" id="UP000215377">
    <property type="component" value="Unassembled WGS sequence"/>
</dbReference>
<dbReference type="InterPro" id="IPR013766">
    <property type="entry name" value="Thioredoxin_domain"/>
</dbReference>
<evidence type="ECO:0000256" key="1">
    <source>
        <dbReference type="ARBA" id="ARBA00003565"/>
    </source>
</evidence>
<evidence type="ECO:0000256" key="2">
    <source>
        <dbReference type="ARBA" id="ARBA00005791"/>
    </source>
</evidence>
<evidence type="ECO:0000256" key="6">
    <source>
        <dbReference type="ARBA" id="ARBA00023284"/>
    </source>
</evidence>
<evidence type="ECO:0000256" key="4">
    <source>
        <dbReference type="ARBA" id="ARBA00023002"/>
    </source>
</evidence>
<dbReference type="InterPro" id="IPR012336">
    <property type="entry name" value="Thioredoxin-like_fold"/>
</dbReference>
<dbReference type="PANTHER" id="PTHR13887">
    <property type="entry name" value="GLUTATHIONE S-TRANSFERASE KAPPA"/>
    <property type="match status" value="1"/>
</dbReference>
<name>A0A225NN55_9RHOB</name>
<evidence type="ECO:0000256" key="7">
    <source>
        <dbReference type="SAM" id="SignalP"/>
    </source>
</evidence>
<evidence type="ECO:0000256" key="3">
    <source>
        <dbReference type="ARBA" id="ARBA00022729"/>
    </source>
</evidence>
<comment type="similarity">
    <text evidence="2">Belongs to the thioredoxin family. DsbA subfamily.</text>
</comment>
<dbReference type="GO" id="GO:0016491">
    <property type="term" value="F:oxidoreductase activity"/>
    <property type="evidence" value="ECO:0007669"/>
    <property type="project" value="UniProtKB-KW"/>
</dbReference>
<feature type="domain" description="Thioredoxin" evidence="8">
    <location>
        <begin position="20"/>
        <end position="228"/>
    </location>
</feature>
<organism evidence="9 10">
    <name type="scientific">Marinibacterium profundimaris</name>
    <dbReference type="NCBI Taxonomy" id="1679460"/>
    <lineage>
        <taxon>Bacteria</taxon>
        <taxon>Pseudomonadati</taxon>
        <taxon>Pseudomonadota</taxon>
        <taxon>Alphaproteobacteria</taxon>
        <taxon>Rhodobacterales</taxon>
        <taxon>Paracoccaceae</taxon>
        <taxon>Marinibacterium</taxon>
    </lineage>
</organism>
<evidence type="ECO:0000313" key="9">
    <source>
        <dbReference type="EMBL" id="OWU73609.1"/>
    </source>
</evidence>
<dbReference type="Gene3D" id="3.40.30.10">
    <property type="entry name" value="Glutaredoxin"/>
    <property type="match status" value="1"/>
</dbReference>
<feature type="signal peptide" evidence="7">
    <location>
        <begin position="1"/>
        <end position="28"/>
    </location>
</feature>
<evidence type="ECO:0000259" key="8">
    <source>
        <dbReference type="PROSITE" id="PS51352"/>
    </source>
</evidence>
<dbReference type="RefSeq" id="WP_088650336.1">
    <property type="nucleotide sequence ID" value="NZ_AQQR01000004.1"/>
</dbReference>